<dbReference type="GeneID" id="14871169"/>
<accession>F4PZI1</accession>
<dbReference type="RefSeq" id="XP_004366843.1">
    <property type="nucleotide sequence ID" value="XM_004366786.1"/>
</dbReference>
<dbReference type="AlphaFoldDB" id="F4PZI1"/>
<dbReference type="SUPFAM" id="SSF52058">
    <property type="entry name" value="L domain-like"/>
    <property type="match status" value="1"/>
</dbReference>
<keyword evidence="2" id="KW-1185">Reference proteome</keyword>
<dbReference type="PANTHER" id="PTHR32134">
    <property type="entry name" value="FNIP REPEAT-CONTAINING PROTEIN"/>
    <property type="match status" value="1"/>
</dbReference>
<dbReference type="PANTHER" id="PTHR32134:SF169">
    <property type="entry name" value="FNIP REPEAT-CONTAINING PROTEIN-RELATED"/>
    <property type="match status" value="1"/>
</dbReference>
<evidence type="ECO:0000313" key="2">
    <source>
        <dbReference type="Proteomes" id="UP000007797"/>
    </source>
</evidence>
<dbReference type="EMBL" id="GL883016">
    <property type="protein sequence ID" value="EGG19210.1"/>
    <property type="molecule type" value="Genomic_DNA"/>
</dbReference>
<organism evidence="1 2">
    <name type="scientific">Cavenderia fasciculata</name>
    <name type="common">Slime mold</name>
    <name type="synonym">Dictyostelium fasciculatum</name>
    <dbReference type="NCBI Taxonomy" id="261658"/>
    <lineage>
        <taxon>Eukaryota</taxon>
        <taxon>Amoebozoa</taxon>
        <taxon>Evosea</taxon>
        <taxon>Eumycetozoa</taxon>
        <taxon>Dictyostelia</taxon>
        <taxon>Acytosteliales</taxon>
        <taxon>Cavenderiaceae</taxon>
        <taxon>Cavenderia</taxon>
    </lineage>
</organism>
<dbReference type="Proteomes" id="UP000007797">
    <property type="component" value="Unassembled WGS sequence"/>
</dbReference>
<protein>
    <submittedName>
        <fullName evidence="1">Uncharacterized protein</fullName>
    </submittedName>
</protein>
<gene>
    <name evidence="1" type="ORF">DFA_02458</name>
</gene>
<reference evidence="2" key="1">
    <citation type="journal article" date="2011" name="Genome Res.">
        <title>Phylogeny-wide analysis of social amoeba genomes highlights ancient origins for complex intercellular communication.</title>
        <authorList>
            <person name="Heidel A.J."/>
            <person name="Lawal H.M."/>
            <person name="Felder M."/>
            <person name="Schilde C."/>
            <person name="Helps N.R."/>
            <person name="Tunggal B."/>
            <person name="Rivero F."/>
            <person name="John U."/>
            <person name="Schleicher M."/>
            <person name="Eichinger L."/>
            <person name="Platzer M."/>
            <person name="Noegel A.A."/>
            <person name="Schaap P."/>
            <person name="Gloeckner G."/>
        </authorList>
    </citation>
    <scope>NUCLEOTIDE SEQUENCE [LARGE SCALE GENOMIC DNA]</scope>
    <source>
        <strain evidence="2">SH3</strain>
    </source>
</reference>
<dbReference type="InterPro" id="IPR051251">
    <property type="entry name" value="STK_FNIP-Repeat"/>
</dbReference>
<evidence type="ECO:0000313" key="1">
    <source>
        <dbReference type="EMBL" id="EGG19210.1"/>
    </source>
</evidence>
<sequence length="588" mass="67328">MSLLQLSNLLLLHIITKIEDNVDIICLLLTCKKLFKNSSGLKRSIQFKGIGGTPIELMNGYLLGLLKATVNQFNLLSFKDILENSISDQCVIIYNLSDYPKSIQQRLSLKNRVDKSKITTALVDYKSTSLQSIYDDIPSSIETLFINRDCDPDRDFTAQIVYSGYDTKDVDLGSISLLPNLQRLDVSARNVKLSPHTSLKSLTLCYYEIETEKIPKAERSLSRKEEDHPAINLEGLCNLKTLLLHGYIKLLERHDSNKRVEITVPPSLEILSLQFDCVEIPHRCVMPHLEKLYILQRILIDGRISLSTCKSLKKLVLCNSFQKMPADLTIPSTVERLTIRKINTSPRNMLSQMVLPPSLTHLSVWGDYEPIKLPDSLVKLKQEFHNDTVSQVIQLGHLKKLVWVSAVKDLWVLIKDRRDLKLPPSYPPNLETLNLFRVSEDYTIQVPPTIKNLGLRLTLQPGVARSHTYGYPIFSISFRVPKDQPQWLPPTTTELTCILWNEQRAAFRLDEVINHTNVRDLTISFASQTLQFTIQRLDAENKNVLVLEKETLQGGIIRRDKTVNQHYDPIYLYLGQSSYSPFDISWRY</sequence>
<dbReference type="KEGG" id="dfa:DFA_02458"/>
<proteinExistence type="predicted"/>
<name>F4PZI1_CACFS</name>